<dbReference type="Gene3D" id="3.20.20.80">
    <property type="entry name" value="Glycosidases"/>
    <property type="match status" value="2"/>
</dbReference>
<evidence type="ECO:0000259" key="12">
    <source>
        <dbReference type="Pfam" id="PF13802"/>
    </source>
</evidence>
<evidence type="ECO:0000256" key="6">
    <source>
        <dbReference type="ARBA" id="ARBA00022824"/>
    </source>
</evidence>
<dbReference type="InterPro" id="IPR048395">
    <property type="entry name" value="Glyco_hydro_31_C"/>
</dbReference>
<dbReference type="GO" id="GO:0005783">
    <property type="term" value="C:endoplasmic reticulum"/>
    <property type="evidence" value="ECO:0007669"/>
    <property type="project" value="UniProtKB-SubCell"/>
</dbReference>
<dbReference type="InterPro" id="IPR011013">
    <property type="entry name" value="Gal_mutarotase_sf_dom"/>
</dbReference>
<evidence type="ECO:0000256" key="2">
    <source>
        <dbReference type="ARBA" id="ARBA00004833"/>
    </source>
</evidence>
<dbReference type="Pfam" id="PF01055">
    <property type="entry name" value="Glyco_hydro_31_2nd"/>
    <property type="match status" value="1"/>
</dbReference>
<dbReference type="GO" id="GO:0090599">
    <property type="term" value="F:alpha-glucosidase activity"/>
    <property type="evidence" value="ECO:0007669"/>
    <property type="project" value="TreeGrafter"/>
</dbReference>
<feature type="domain" description="Glycoside hydrolase family 31 TIM barrel" evidence="11">
    <location>
        <begin position="272"/>
        <end position="608"/>
    </location>
</feature>
<feature type="domain" description="Glycoside hydrolase family 31 N-terminal" evidence="12">
    <location>
        <begin position="52"/>
        <end position="228"/>
    </location>
</feature>
<dbReference type="Pfam" id="PF21365">
    <property type="entry name" value="Glyco_hydro_31_3rd"/>
    <property type="match status" value="1"/>
</dbReference>
<keyword evidence="7" id="KW-0325">Glycoprotein</keyword>
<dbReference type="SUPFAM" id="SSF74650">
    <property type="entry name" value="Galactose mutarotase-like"/>
    <property type="match status" value="1"/>
</dbReference>
<evidence type="ECO:0000256" key="8">
    <source>
        <dbReference type="ARBA" id="ARBA00023295"/>
    </source>
</evidence>
<dbReference type="Gene3D" id="2.60.40.1760">
    <property type="entry name" value="glycosyl hydrolase (family 31)"/>
    <property type="match status" value="1"/>
</dbReference>
<dbReference type="GO" id="GO:0005975">
    <property type="term" value="P:carbohydrate metabolic process"/>
    <property type="evidence" value="ECO:0007669"/>
    <property type="project" value="InterPro"/>
</dbReference>
<comment type="similarity">
    <text evidence="3 10">Belongs to the glycosyl hydrolase 31 family.</text>
</comment>
<evidence type="ECO:0000313" key="14">
    <source>
        <dbReference type="EMBL" id="KAJ8949570.1"/>
    </source>
</evidence>
<comment type="caution">
    <text evidence="14">The sequence shown here is derived from an EMBL/GenBank/DDBJ whole genome shotgun (WGS) entry which is preliminary data.</text>
</comment>
<dbReference type="SUPFAM" id="SSF51011">
    <property type="entry name" value="Glycosyl hydrolase domain"/>
    <property type="match status" value="1"/>
</dbReference>
<dbReference type="EMBL" id="JAPWTK010000115">
    <property type="protein sequence ID" value="KAJ8949570.1"/>
    <property type="molecule type" value="Genomic_DNA"/>
</dbReference>
<organism evidence="14 15">
    <name type="scientific">Aromia moschata</name>
    <dbReference type="NCBI Taxonomy" id="1265417"/>
    <lineage>
        <taxon>Eukaryota</taxon>
        <taxon>Metazoa</taxon>
        <taxon>Ecdysozoa</taxon>
        <taxon>Arthropoda</taxon>
        <taxon>Hexapoda</taxon>
        <taxon>Insecta</taxon>
        <taxon>Pterygota</taxon>
        <taxon>Neoptera</taxon>
        <taxon>Endopterygota</taxon>
        <taxon>Coleoptera</taxon>
        <taxon>Polyphaga</taxon>
        <taxon>Cucujiformia</taxon>
        <taxon>Chrysomeloidea</taxon>
        <taxon>Cerambycidae</taxon>
        <taxon>Cerambycinae</taxon>
        <taxon>Callichromatini</taxon>
        <taxon>Aromia</taxon>
    </lineage>
</organism>
<protein>
    <recommendedName>
        <fullName evidence="9">Glucosidase II subunit alpha</fullName>
    </recommendedName>
</protein>
<evidence type="ECO:0000256" key="3">
    <source>
        <dbReference type="ARBA" id="ARBA00007806"/>
    </source>
</evidence>
<dbReference type="PANTHER" id="PTHR22762:SF54">
    <property type="entry name" value="BCDNA.GH04962"/>
    <property type="match status" value="1"/>
</dbReference>
<dbReference type="GO" id="GO:0030246">
    <property type="term" value="F:carbohydrate binding"/>
    <property type="evidence" value="ECO:0007669"/>
    <property type="project" value="InterPro"/>
</dbReference>
<gene>
    <name evidence="14" type="ORF">NQ318_016201</name>
</gene>
<evidence type="ECO:0000313" key="15">
    <source>
        <dbReference type="Proteomes" id="UP001162162"/>
    </source>
</evidence>
<dbReference type="PANTHER" id="PTHR22762">
    <property type="entry name" value="ALPHA-GLUCOSIDASE"/>
    <property type="match status" value="1"/>
</dbReference>
<name>A0AAV8YF45_9CUCU</name>
<dbReference type="CDD" id="cd06603">
    <property type="entry name" value="GH31_GANC_GANAB_alpha"/>
    <property type="match status" value="1"/>
</dbReference>
<dbReference type="InterPro" id="IPR017853">
    <property type="entry name" value="GH"/>
</dbReference>
<sequence>MSMGPTSLFRALRKNVIDSSEQFFANLEQLEEIGKKVTIPLSNENGDSLILQITLLPFSKARIQVLQPGNDRYELVDVLDGEPEPIPFSSVNQANETLTLIPEGEEYTVVVTKGAPFTVEFYLGQELQTIFDGSRLLMENTEDSQAFSFGVSFNKAQRLYGLYHHAFKIGLRETGDDSDPFRLKNVDAIFYELDSPMALYGSVPVVYGHSVSHTSGIFVHNAAEQWIDISYGEDNASTYFMIGGGSLDVFVFFGPEPKDVVRQYTSVTGTAHLPQIWALGYHQCRFTYQTQEEVKEVVALFDVHDFQLDVIWLDDGHSNGNRYFEFNPVNFTNPKEMFSNISSTGRKAVSISDPHIKIADDYNVYTGAKNKYFVKWENGSDFEGICWPGLSSWIDFLNPEAREYYAGWYAFDKFNGSTETLAGIWNDMNEPATFDESLERTFPSELIHYGNIKHRDVHNIYGLMQTKTTHHGLMMRDEGKKRPFILTRSHFAGSQRYAAMWTGDNTAEWGYFALSFSECMTSNILGIVFCGVDVGGFFNPQATNSYKGGTNKPTICNFQGAIWLPFFRGHTDKGTPRREPYLFSEDVQTVLRNAIKLRYKHIPVLYTLFYEHATTGDPIIRPLFYHYYEMFDYDDHLLVGSDILVVGVFEPNVTDVEVTFPGEASALWYRIDDESWESHNGGEVVPIPVTIDTSPVFYRGGSIISRKDIHRPSTTQMLDDPYTLYINLDSEQNAGGRLYIDDYISFAYLEEESYLYIHFMYVPNSHAVQVHYLGGNADEYNVSVRSIIINGLSPEGRIISNTYTTTKDGLPLESINIRQLVSARSGDAFLYL</sequence>
<keyword evidence="4" id="KW-0732">Signal</keyword>
<proteinExistence type="inferred from homology"/>
<dbReference type="SUPFAM" id="SSF51445">
    <property type="entry name" value="(Trans)glycosidases"/>
    <property type="match status" value="1"/>
</dbReference>
<dbReference type="CDD" id="cd14752">
    <property type="entry name" value="GH31_N"/>
    <property type="match status" value="1"/>
</dbReference>
<accession>A0AAV8YF45</accession>
<dbReference type="InterPro" id="IPR000322">
    <property type="entry name" value="Glyco_hydro_31_TIM"/>
</dbReference>
<evidence type="ECO:0000259" key="13">
    <source>
        <dbReference type="Pfam" id="PF21365"/>
    </source>
</evidence>
<reference evidence="14" key="1">
    <citation type="journal article" date="2023" name="Insect Mol. Biol.">
        <title>Genome sequencing provides insights into the evolution of gene families encoding plant cell wall-degrading enzymes in longhorned beetles.</title>
        <authorList>
            <person name="Shin N.R."/>
            <person name="Okamura Y."/>
            <person name="Kirsch R."/>
            <person name="Pauchet Y."/>
        </authorList>
    </citation>
    <scope>NUCLEOTIDE SEQUENCE</scope>
    <source>
        <strain evidence="14">AMC_N1</strain>
    </source>
</reference>
<comment type="subcellular location">
    <subcellularLocation>
        <location evidence="1">Endoplasmic reticulum</location>
    </subcellularLocation>
</comment>
<keyword evidence="15" id="KW-1185">Reference proteome</keyword>
<feature type="domain" description="Glycosyl hydrolase family 31 C-terminal" evidence="13">
    <location>
        <begin position="616"/>
        <end position="704"/>
    </location>
</feature>
<evidence type="ECO:0000256" key="10">
    <source>
        <dbReference type="RuleBase" id="RU361185"/>
    </source>
</evidence>
<dbReference type="Proteomes" id="UP001162162">
    <property type="component" value="Unassembled WGS sequence"/>
</dbReference>
<dbReference type="Pfam" id="PF13802">
    <property type="entry name" value="Gal_mutarotas_2"/>
    <property type="match status" value="1"/>
</dbReference>
<dbReference type="InterPro" id="IPR030458">
    <property type="entry name" value="Glyco_hydro_31_AS"/>
</dbReference>
<keyword evidence="6" id="KW-0256">Endoplasmic reticulum</keyword>
<keyword evidence="8 10" id="KW-0326">Glycosidase</keyword>
<dbReference type="InterPro" id="IPR025887">
    <property type="entry name" value="Glyco_hydro_31_N_dom"/>
</dbReference>
<dbReference type="AlphaFoldDB" id="A0AAV8YF45"/>
<evidence type="ECO:0000256" key="5">
    <source>
        <dbReference type="ARBA" id="ARBA00022801"/>
    </source>
</evidence>
<dbReference type="Gene3D" id="2.60.40.1180">
    <property type="entry name" value="Golgi alpha-mannosidase II"/>
    <property type="match status" value="2"/>
</dbReference>
<evidence type="ECO:0000256" key="9">
    <source>
        <dbReference type="ARBA" id="ARBA00042895"/>
    </source>
</evidence>
<dbReference type="InterPro" id="IPR013780">
    <property type="entry name" value="Glyco_hydro_b"/>
</dbReference>
<evidence type="ECO:0000256" key="1">
    <source>
        <dbReference type="ARBA" id="ARBA00004240"/>
    </source>
</evidence>
<evidence type="ECO:0000256" key="7">
    <source>
        <dbReference type="ARBA" id="ARBA00023180"/>
    </source>
</evidence>
<keyword evidence="5 10" id="KW-0378">Hydrolase</keyword>
<comment type="pathway">
    <text evidence="2">Glycan metabolism; N-glycan metabolism.</text>
</comment>
<evidence type="ECO:0000256" key="4">
    <source>
        <dbReference type="ARBA" id="ARBA00022729"/>
    </source>
</evidence>
<dbReference type="PROSITE" id="PS00129">
    <property type="entry name" value="GLYCOSYL_HYDROL_F31_1"/>
    <property type="match status" value="1"/>
</dbReference>
<dbReference type="GO" id="GO:0006491">
    <property type="term" value="P:N-glycan processing"/>
    <property type="evidence" value="ECO:0007669"/>
    <property type="project" value="TreeGrafter"/>
</dbReference>
<evidence type="ECO:0000259" key="11">
    <source>
        <dbReference type="Pfam" id="PF01055"/>
    </source>
</evidence>